<evidence type="ECO:0000313" key="1">
    <source>
        <dbReference type="EMBL" id="KXB74655.1"/>
    </source>
</evidence>
<dbReference type="EMBL" id="LSDK01000115">
    <property type="protein sequence ID" value="KXB74655.1"/>
    <property type="molecule type" value="Genomic_DNA"/>
</dbReference>
<sequence>MGAGDFLRWVTFFAYLWSVELCRWRSCPKERQAKAPSWIMMNLIH</sequence>
<organism evidence="1 2">
    <name type="scientific">Porphyromonas somerae</name>
    <dbReference type="NCBI Taxonomy" id="322095"/>
    <lineage>
        <taxon>Bacteria</taxon>
        <taxon>Pseudomonadati</taxon>
        <taxon>Bacteroidota</taxon>
        <taxon>Bacteroidia</taxon>
        <taxon>Bacteroidales</taxon>
        <taxon>Porphyromonadaceae</taxon>
        <taxon>Porphyromonas</taxon>
    </lineage>
</organism>
<dbReference type="PATRIC" id="fig|322095.3.peg.1623"/>
<protein>
    <submittedName>
        <fullName evidence="1">Uncharacterized protein</fullName>
    </submittedName>
</protein>
<accession>A0A134B3Z2</accession>
<dbReference type="Proteomes" id="UP000070224">
    <property type="component" value="Unassembled WGS sequence"/>
</dbReference>
<proteinExistence type="predicted"/>
<evidence type="ECO:0000313" key="2">
    <source>
        <dbReference type="Proteomes" id="UP000070224"/>
    </source>
</evidence>
<comment type="caution">
    <text evidence="1">The sequence shown here is derived from an EMBL/GenBank/DDBJ whole genome shotgun (WGS) entry which is preliminary data.</text>
</comment>
<gene>
    <name evidence="1" type="ORF">HMPREF3185_01648</name>
</gene>
<reference evidence="2" key="1">
    <citation type="submission" date="2016-01" db="EMBL/GenBank/DDBJ databases">
        <authorList>
            <person name="Mitreva M."/>
            <person name="Pepin K.H."/>
            <person name="Mihindukulasuriya K.A."/>
            <person name="Fulton R."/>
            <person name="Fronick C."/>
            <person name="O'Laughlin M."/>
            <person name="Miner T."/>
            <person name="Herter B."/>
            <person name="Rosa B.A."/>
            <person name="Cordes M."/>
            <person name="Tomlinson C."/>
            <person name="Wollam A."/>
            <person name="Palsikar V.B."/>
            <person name="Mardis E.R."/>
            <person name="Wilson R.K."/>
        </authorList>
    </citation>
    <scope>NUCLEOTIDE SEQUENCE [LARGE SCALE GENOMIC DNA]</scope>
    <source>
        <strain evidence="2">KA00683</strain>
    </source>
</reference>
<name>A0A134B3Z2_9PORP</name>
<keyword evidence="2" id="KW-1185">Reference proteome</keyword>
<dbReference type="AlphaFoldDB" id="A0A134B3Z2"/>